<proteinExistence type="predicted"/>
<dbReference type="GO" id="GO:0003676">
    <property type="term" value="F:nucleic acid binding"/>
    <property type="evidence" value="ECO:0007669"/>
    <property type="project" value="InterPro"/>
</dbReference>
<dbReference type="EMBL" id="BMAO01031587">
    <property type="protein sequence ID" value="GFQ76137.1"/>
    <property type="molecule type" value="Genomic_DNA"/>
</dbReference>
<dbReference type="GO" id="GO:0016301">
    <property type="term" value="F:kinase activity"/>
    <property type="evidence" value="ECO:0007669"/>
    <property type="project" value="UniProtKB-KW"/>
</dbReference>
<keyword evidence="3" id="KW-0808">Transferase</keyword>
<keyword evidence="4" id="KW-1185">Reference proteome</keyword>
<evidence type="ECO:0000256" key="1">
    <source>
        <dbReference type="SAM" id="MobiDB-lite"/>
    </source>
</evidence>
<evidence type="ECO:0000259" key="2">
    <source>
        <dbReference type="Pfam" id="PF03184"/>
    </source>
</evidence>
<dbReference type="InterPro" id="IPR004875">
    <property type="entry name" value="DDE_SF_endonuclease_dom"/>
</dbReference>
<protein>
    <submittedName>
        <fullName evidence="3">Casein kinase I isoform alpha</fullName>
    </submittedName>
</protein>
<keyword evidence="3" id="KW-0418">Kinase</keyword>
<reference evidence="3" key="1">
    <citation type="submission" date="2020-07" db="EMBL/GenBank/DDBJ databases">
        <title>Multicomponent nature underlies the extraordinary mechanical properties of spider dragline silk.</title>
        <authorList>
            <person name="Kono N."/>
            <person name="Nakamura H."/>
            <person name="Mori M."/>
            <person name="Yoshida Y."/>
            <person name="Ohtoshi R."/>
            <person name="Malay A.D."/>
            <person name="Moran D.A.P."/>
            <person name="Tomita M."/>
            <person name="Numata K."/>
            <person name="Arakawa K."/>
        </authorList>
    </citation>
    <scope>NUCLEOTIDE SEQUENCE</scope>
</reference>
<dbReference type="Proteomes" id="UP000887116">
    <property type="component" value="Unassembled WGS sequence"/>
</dbReference>
<name>A0A8X6FCW0_TRICU</name>
<sequence>MCCLDVSIEAITLAKEHGIVMLTFPPHTSHKLQSLDRGMFGPFKKYYSSACSNWMLTNPGKPITIYGVADNVGKSYPLAFIPVNIPPGFCVSGIWPGNPNVFTQDEYLISSVTDKPHRPINCQNSNFPNEERESNMMELDVYIPNLDTCFEEFCGPSTSNSISCVIPKTKSLSKSNRGGQKQGRILTDTSEKEEIEKQHAIKIATKKKKPCEKI</sequence>
<evidence type="ECO:0000313" key="4">
    <source>
        <dbReference type="Proteomes" id="UP000887116"/>
    </source>
</evidence>
<dbReference type="Pfam" id="PF03184">
    <property type="entry name" value="DDE_1"/>
    <property type="match status" value="1"/>
</dbReference>
<accession>A0A8X6FCW0</accession>
<organism evidence="3 4">
    <name type="scientific">Trichonephila clavata</name>
    <name type="common">Joro spider</name>
    <name type="synonym">Nephila clavata</name>
    <dbReference type="NCBI Taxonomy" id="2740835"/>
    <lineage>
        <taxon>Eukaryota</taxon>
        <taxon>Metazoa</taxon>
        <taxon>Ecdysozoa</taxon>
        <taxon>Arthropoda</taxon>
        <taxon>Chelicerata</taxon>
        <taxon>Arachnida</taxon>
        <taxon>Araneae</taxon>
        <taxon>Araneomorphae</taxon>
        <taxon>Entelegynae</taxon>
        <taxon>Araneoidea</taxon>
        <taxon>Nephilidae</taxon>
        <taxon>Trichonephila</taxon>
    </lineage>
</organism>
<comment type="caution">
    <text evidence="3">The sequence shown here is derived from an EMBL/GenBank/DDBJ whole genome shotgun (WGS) entry which is preliminary data.</text>
</comment>
<dbReference type="AlphaFoldDB" id="A0A8X6FCW0"/>
<gene>
    <name evidence="3" type="primary">Csnk1a1_1</name>
    <name evidence="3" type="ORF">TNCT_733001</name>
</gene>
<feature type="domain" description="DDE-1" evidence="2">
    <location>
        <begin position="15"/>
        <end position="58"/>
    </location>
</feature>
<evidence type="ECO:0000313" key="3">
    <source>
        <dbReference type="EMBL" id="GFQ76137.1"/>
    </source>
</evidence>
<feature type="region of interest" description="Disordered" evidence="1">
    <location>
        <begin position="172"/>
        <end position="196"/>
    </location>
</feature>
<dbReference type="OrthoDB" id="4327074at2759"/>